<dbReference type="GO" id="GO:0016491">
    <property type="term" value="F:oxidoreductase activity"/>
    <property type="evidence" value="ECO:0007669"/>
    <property type="project" value="TreeGrafter"/>
</dbReference>
<dbReference type="RefSeq" id="XP_062644460.1">
    <property type="nucleotide sequence ID" value="XM_062793604.1"/>
</dbReference>
<keyword evidence="3" id="KW-1185">Reference proteome</keyword>
<gene>
    <name evidence="2" type="ORF">N657DRAFT_648875</name>
</gene>
<dbReference type="Pfam" id="PF08240">
    <property type="entry name" value="ADH_N"/>
    <property type="match status" value="1"/>
</dbReference>
<name>A0AAN6TUG6_9PEZI</name>
<dbReference type="GeneID" id="87830373"/>
<evidence type="ECO:0000259" key="1">
    <source>
        <dbReference type="Pfam" id="PF08240"/>
    </source>
</evidence>
<dbReference type="InterPro" id="IPR013154">
    <property type="entry name" value="ADH-like_N"/>
</dbReference>
<protein>
    <submittedName>
        <fullName evidence="2">GroES-like protein</fullName>
    </submittedName>
</protein>
<dbReference type="PANTHER" id="PTHR43677">
    <property type="entry name" value="SHORT-CHAIN DEHYDROGENASE/REDUCTASE"/>
    <property type="match status" value="1"/>
</dbReference>
<dbReference type="InterPro" id="IPR036291">
    <property type="entry name" value="NAD(P)-bd_dom_sf"/>
</dbReference>
<dbReference type="Proteomes" id="UP001302602">
    <property type="component" value="Unassembled WGS sequence"/>
</dbReference>
<evidence type="ECO:0000313" key="3">
    <source>
        <dbReference type="Proteomes" id="UP001302602"/>
    </source>
</evidence>
<dbReference type="AlphaFoldDB" id="A0AAN6TUG6"/>
<sequence>MSSTTLPATMKALMVDSPSQPLQLKTVPTPSATPGSCIVKILAVEADANTPHILKGVPGYTFPANFVPAAHAIGRVVTTGPDATVLRPGQLVMLEGFIRPRDDPNEEQILWGLTAGLTPQSLRFMADNWAWGCMAEYARAPLENVYPLDEARLCGSPAEGGLGYAVENLLHLPTLLVAMGGLRAIDVKPGERVIVAPATGGFSGAAVQVALAIGAQVVAVGRSRESLLKLQGLFPPGRVQIVQVTGDVEKDTVSLKQFGPVDAYVDLSPPEASNSTHLRSCFAALRKYGRACVMNIIGQDVAVQYPLLTWNSLTVRGQFMYEREDARLMIKMAEAGVLRLGEDGGNEVVGRFKLEDVNEAFALAAKNHGVGKLVALVP</sequence>
<proteinExistence type="predicted"/>
<reference evidence="2" key="2">
    <citation type="submission" date="2023-05" db="EMBL/GenBank/DDBJ databases">
        <authorList>
            <consortium name="Lawrence Berkeley National Laboratory"/>
            <person name="Steindorff A."/>
            <person name="Hensen N."/>
            <person name="Bonometti L."/>
            <person name="Westerberg I."/>
            <person name="Brannstrom I.O."/>
            <person name="Guillou S."/>
            <person name="Cros-Aarteil S."/>
            <person name="Calhoun S."/>
            <person name="Haridas S."/>
            <person name="Kuo A."/>
            <person name="Mondo S."/>
            <person name="Pangilinan J."/>
            <person name="Riley R."/>
            <person name="Labutti K."/>
            <person name="Andreopoulos B."/>
            <person name="Lipzen A."/>
            <person name="Chen C."/>
            <person name="Yanf M."/>
            <person name="Daum C."/>
            <person name="Ng V."/>
            <person name="Clum A."/>
            <person name="Ohm R."/>
            <person name="Martin F."/>
            <person name="Silar P."/>
            <person name="Natvig D."/>
            <person name="Lalanne C."/>
            <person name="Gautier V."/>
            <person name="Ament-Velasquez S.L."/>
            <person name="Kruys A."/>
            <person name="Hutchinson M.I."/>
            <person name="Powell A.J."/>
            <person name="Barry K."/>
            <person name="Miller A.N."/>
            <person name="Grigoriev I.V."/>
            <person name="Debuchy R."/>
            <person name="Gladieux P."/>
            <person name="Thoren M.H."/>
            <person name="Johannesson H."/>
        </authorList>
    </citation>
    <scope>NUCLEOTIDE SEQUENCE</scope>
    <source>
        <strain evidence="2">CBS 731.68</strain>
    </source>
</reference>
<dbReference type="InterPro" id="IPR051397">
    <property type="entry name" value="Zn-ADH-like_protein"/>
</dbReference>
<reference evidence="2" key="1">
    <citation type="journal article" date="2023" name="Mol. Phylogenet. Evol.">
        <title>Genome-scale phylogeny and comparative genomics of the fungal order Sordariales.</title>
        <authorList>
            <person name="Hensen N."/>
            <person name="Bonometti L."/>
            <person name="Westerberg I."/>
            <person name="Brannstrom I.O."/>
            <person name="Guillou S."/>
            <person name="Cros-Aarteil S."/>
            <person name="Calhoun S."/>
            <person name="Haridas S."/>
            <person name="Kuo A."/>
            <person name="Mondo S."/>
            <person name="Pangilinan J."/>
            <person name="Riley R."/>
            <person name="LaButti K."/>
            <person name="Andreopoulos B."/>
            <person name="Lipzen A."/>
            <person name="Chen C."/>
            <person name="Yan M."/>
            <person name="Daum C."/>
            <person name="Ng V."/>
            <person name="Clum A."/>
            <person name="Steindorff A."/>
            <person name="Ohm R.A."/>
            <person name="Martin F."/>
            <person name="Silar P."/>
            <person name="Natvig D.O."/>
            <person name="Lalanne C."/>
            <person name="Gautier V."/>
            <person name="Ament-Velasquez S.L."/>
            <person name="Kruys A."/>
            <person name="Hutchinson M.I."/>
            <person name="Powell A.J."/>
            <person name="Barry K."/>
            <person name="Miller A.N."/>
            <person name="Grigoriev I.V."/>
            <person name="Debuchy R."/>
            <person name="Gladieux P."/>
            <person name="Hiltunen Thoren M."/>
            <person name="Johannesson H."/>
        </authorList>
    </citation>
    <scope>NUCLEOTIDE SEQUENCE</scope>
    <source>
        <strain evidence="2">CBS 731.68</strain>
    </source>
</reference>
<dbReference type="SUPFAM" id="SSF50129">
    <property type="entry name" value="GroES-like"/>
    <property type="match status" value="1"/>
</dbReference>
<dbReference type="EMBL" id="MU853237">
    <property type="protein sequence ID" value="KAK4120689.1"/>
    <property type="molecule type" value="Genomic_DNA"/>
</dbReference>
<comment type="caution">
    <text evidence="2">The sequence shown here is derived from an EMBL/GenBank/DDBJ whole genome shotgun (WGS) entry which is preliminary data.</text>
</comment>
<dbReference type="PANTHER" id="PTHR43677:SF4">
    <property type="entry name" value="QUINONE OXIDOREDUCTASE-LIKE PROTEIN 2"/>
    <property type="match status" value="1"/>
</dbReference>
<feature type="domain" description="Alcohol dehydrogenase-like N-terminal" evidence="1">
    <location>
        <begin position="34"/>
        <end position="149"/>
    </location>
</feature>
<dbReference type="Gene3D" id="3.90.180.10">
    <property type="entry name" value="Medium-chain alcohol dehydrogenases, catalytic domain"/>
    <property type="match status" value="1"/>
</dbReference>
<evidence type="ECO:0000313" key="2">
    <source>
        <dbReference type="EMBL" id="KAK4120689.1"/>
    </source>
</evidence>
<dbReference type="InterPro" id="IPR011032">
    <property type="entry name" value="GroES-like_sf"/>
</dbReference>
<dbReference type="GO" id="GO:0005739">
    <property type="term" value="C:mitochondrion"/>
    <property type="evidence" value="ECO:0007669"/>
    <property type="project" value="TreeGrafter"/>
</dbReference>
<dbReference type="Gene3D" id="3.40.50.720">
    <property type="entry name" value="NAD(P)-binding Rossmann-like Domain"/>
    <property type="match status" value="1"/>
</dbReference>
<accession>A0AAN6TUG6</accession>
<organism evidence="2 3">
    <name type="scientific">Parathielavia appendiculata</name>
    <dbReference type="NCBI Taxonomy" id="2587402"/>
    <lineage>
        <taxon>Eukaryota</taxon>
        <taxon>Fungi</taxon>
        <taxon>Dikarya</taxon>
        <taxon>Ascomycota</taxon>
        <taxon>Pezizomycotina</taxon>
        <taxon>Sordariomycetes</taxon>
        <taxon>Sordariomycetidae</taxon>
        <taxon>Sordariales</taxon>
        <taxon>Chaetomiaceae</taxon>
        <taxon>Parathielavia</taxon>
    </lineage>
</organism>
<dbReference type="SUPFAM" id="SSF51735">
    <property type="entry name" value="NAD(P)-binding Rossmann-fold domains"/>
    <property type="match status" value="1"/>
</dbReference>